<evidence type="ECO:0000313" key="2">
    <source>
        <dbReference type="Proteomes" id="UP000677803"/>
    </source>
</evidence>
<evidence type="ECO:0000313" key="1">
    <source>
        <dbReference type="EMBL" id="CAG5918869.1"/>
    </source>
</evidence>
<protein>
    <submittedName>
        <fullName evidence="1">(Atlantic silverside) hypothetical protein</fullName>
    </submittedName>
</protein>
<sequence length="135" mass="14922">MAQHFIFQHLDTARSYVTILFVDCSSAFNTVIPALPQGKLSLPKVLHSAACGSQTSRRTGSSMCGWGSISLTPESSAPDPPQGCVLCLFLKETRRKLAHLVTWCRQKNLELNALKTVEMIINFWKYTASPIPITV</sequence>
<dbReference type="AlphaFoldDB" id="A0A8S4B2B0"/>
<dbReference type="OrthoDB" id="411173at2759"/>
<organism evidence="1 2">
    <name type="scientific">Menidia menidia</name>
    <name type="common">Atlantic silverside</name>
    <dbReference type="NCBI Taxonomy" id="238744"/>
    <lineage>
        <taxon>Eukaryota</taxon>
        <taxon>Metazoa</taxon>
        <taxon>Chordata</taxon>
        <taxon>Craniata</taxon>
        <taxon>Vertebrata</taxon>
        <taxon>Euteleostomi</taxon>
        <taxon>Actinopterygii</taxon>
        <taxon>Neopterygii</taxon>
        <taxon>Teleostei</taxon>
        <taxon>Neoteleostei</taxon>
        <taxon>Acanthomorphata</taxon>
        <taxon>Ovalentaria</taxon>
        <taxon>Atherinomorphae</taxon>
        <taxon>Atheriniformes</taxon>
        <taxon>Atherinopsidae</taxon>
        <taxon>Menidiinae</taxon>
        <taxon>Menidia</taxon>
    </lineage>
</organism>
<reference evidence="1" key="1">
    <citation type="submission" date="2021-05" db="EMBL/GenBank/DDBJ databases">
        <authorList>
            <person name="Tigano A."/>
        </authorList>
    </citation>
    <scope>NUCLEOTIDE SEQUENCE</scope>
</reference>
<comment type="caution">
    <text evidence="1">The sequence shown here is derived from an EMBL/GenBank/DDBJ whole genome shotgun (WGS) entry which is preliminary data.</text>
</comment>
<gene>
    <name evidence="1" type="ORF">MMEN_LOCUS10175</name>
</gene>
<keyword evidence="2" id="KW-1185">Reference proteome</keyword>
<name>A0A8S4B2B0_9TELE</name>
<proteinExistence type="predicted"/>
<dbReference type="Proteomes" id="UP000677803">
    <property type="component" value="Unassembled WGS sequence"/>
</dbReference>
<dbReference type="EMBL" id="CAJRST010011112">
    <property type="protein sequence ID" value="CAG5918869.1"/>
    <property type="molecule type" value="Genomic_DNA"/>
</dbReference>
<accession>A0A8S4B2B0</accession>